<feature type="region of interest" description="Disordered" evidence="2">
    <location>
        <begin position="527"/>
        <end position="547"/>
    </location>
</feature>
<protein>
    <recommendedName>
        <fullName evidence="5">DUF222 domain-containing protein</fullName>
    </recommendedName>
</protein>
<evidence type="ECO:0000256" key="1">
    <source>
        <dbReference type="SAM" id="Coils"/>
    </source>
</evidence>
<keyword evidence="4" id="KW-1185">Reference proteome</keyword>
<evidence type="ECO:0000313" key="4">
    <source>
        <dbReference type="Proteomes" id="UP001500730"/>
    </source>
</evidence>
<name>A0ABN3KYG7_9MICO</name>
<keyword evidence="1" id="KW-0175">Coiled coil</keyword>
<evidence type="ECO:0000256" key="2">
    <source>
        <dbReference type="SAM" id="MobiDB-lite"/>
    </source>
</evidence>
<proteinExistence type="predicted"/>
<feature type="compositionally biased region" description="Low complexity" evidence="2">
    <location>
        <begin position="349"/>
        <end position="365"/>
    </location>
</feature>
<gene>
    <name evidence="3" type="ORF">GCM10009858_07690</name>
</gene>
<dbReference type="Proteomes" id="UP001500730">
    <property type="component" value="Unassembled WGS sequence"/>
</dbReference>
<evidence type="ECO:0008006" key="5">
    <source>
        <dbReference type="Google" id="ProtNLM"/>
    </source>
</evidence>
<dbReference type="RefSeq" id="WP_344253105.1">
    <property type="nucleotide sequence ID" value="NZ_BAAARE010000002.1"/>
</dbReference>
<feature type="region of interest" description="Disordered" evidence="2">
    <location>
        <begin position="264"/>
        <end position="365"/>
    </location>
</feature>
<evidence type="ECO:0000313" key="3">
    <source>
        <dbReference type="EMBL" id="GAA2472834.1"/>
    </source>
</evidence>
<feature type="compositionally biased region" description="Basic and acidic residues" evidence="2">
    <location>
        <begin position="273"/>
        <end position="283"/>
    </location>
</feature>
<feature type="compositionally biased region" description="Polar residues" evidence="2">
    <location>
        <begin position="289"/>
        <end position="316"/>
    </location>
</feature>
<comment type="caution">
    <text evidence="3">The sequence shown here is derived from an EMBL/GenBank/DDBJ whole genome shotgun (WGS) entry which is preliminary data.</text>
</comment>
<reference evidence="3 4" key="1">
    <citation type="journal article" date="2019" name="Int. J. Syst. Evol. Microbiol.">
        <title>The Global Catalogue of Microorganisms (GCM) 10K type strain sequencing project: providing services to taxonomists for standard genome sequencing and annotation.</title>
        <authorList>
            <consortium name="The Broad Institute Genomics Platform"/>
            <consortium name="The Broad Institute Genome Sequencing Center for Infectious Disease"/>
            <person name="Wu L."/>
            <person name="Ma J."/>
        </authorList>
    </citation>
    <scope>NUCLEOTIDE SEQUENCE [LARGE SCALE GENOMIC DNA]</scope>
    <source>
        <strain evidence="3 4">JCM 16259</strain>
    </source>
</reference>
<feature type="coiled-coil region" evidence="1">
    <location>
        <begin position="35"/>
        <end position="62"/>
    </location>
</feature>
<sequence length="547" mass="57499">MPYVASSRSGLLGVEDDHLRSAVMTDVQAGLTALGDRALTTIERLEAEKARVEAKLLTAYGALHTIERQQLETLALTAGSLHVSADRVVSEEIALATGVGVGEVSRRLSLATAPRRHRVILAALRSGATTLHRALQVVSETAALSDADVTAVEQAVLAPSRDGRVIAQRTFVTRLRRAIASVDTRGSGERHAHARSRRGVFGRLTADGMGCLTLVTDADAVAAVMDRLDEQARAARGAGDPRTLDQLRCDLATEALLRQHLEAAQAGAQAHPPTDRTTDHTTDHTTGTAVSPSSSTPADHTTSGRPSTTGDTTTMRPASDGAADVRAAGAGGRRDGERRPSWTGAPATPGAGHPSSAPHGPGAAATGQPAGLVWLVVPFEVATGLSDAACELPGHGWVTAAHAREIMTRPGSVWRTLPVDLRTGEALSRPTLTYRPTAAMVEHVEAVDGRCRGPGCEVVATRCDLDHETPWPRGETSVANLHAKHRWHHNAKTDGVWASAPVADGGLGWTTLTGRTYVTLPKDWREGVPLPVADAGPPRPDEAPPPF</sequence>
<organism evidence="3 4">
    <name type="scientific">Terrabacter carboxydivorans</name>
    <dbReference type="NCBI Taxonomy" id="619730"/>
    <lineage>
        <taxon>Bacteria</taxon>
        <taxon>Bacillati</taxon>
        <taxon>Actinomycetota</taxon>
        <taxon>Actinomycetes</taxon>
        <taxon>Micrococcales</taxon>
        <taxon>Intrasporangiaceae</taxon>
        <taxon>Terrabacter</taxon>
    </lineage>
</organism>
<accession>A0ABN3KYG7</accession>
<dbReference type="InterPro" id="IPR003615">
    <property type="entry name" value="HNH_nuc"/>
</dbReference>
<dbReference type="CDD" id="cd00085">
    <property type="entry name" value="HNHc"/>
    <property type="match status" value="1"/>
</dbReference>
<dbReference type="EMBL" id="BAAARE010000002">
    <property type="protein sequence ID" value="GAA2472834.1"/>
    <property type="molecule type" value="Genomic_DNA"/>
</dbReference>